<dbReference type="OrthoDB" id="3598674at2759"/>
<gene>
    <name evidence="2" type="ORF">BP5796_08520</name>
</gene>
<accession>A0A3D8R7U9</accession>
<sequence>MTTEIRSMEKQDRVSDTAAYVYEPLPNDCAIRLIQICPDKTLAHGFSLMVQIFTLNEAPAFCCLSYTWRSAKVSSPEDYDNDEGAAATFTVNCGEKNVTINENLFDFLCRARDESWFTPDNIDRDFQHVLELSGGQTAAALPSYLWVDAISINQNDTRERSHQVSMMGNIYSSSQMVLVWLGKEDPSPGAERVFRNFIPGFLALVKRQGLAPFKGKDPFCNDPDLVRHLG</sequence>
<dbReference type="Proteomes" id="UP000256328">
    <property type="component" value="Unassembled WGS sequence"/>
</dbReference>
<dbReference type="PANTHER" id="PTHR24148:SF64">
    <property type="entry name" value="HETEROKARYON INCOMPATIBILITY DOMAIN-CONTAINING PROTEIN"/>
    <property type="match status" value="1"/>
</dbReference>
<keyword evidence="3" id="KW-1185">Reference proteome</keyword>
<proteinExistence type="predicted"/>
<evidence type="ECO:0000313" key="3">
    <source>
        <dbReference type="Proteomes" id="UP000256328"/>
    </source>
</evidence>
<reference evidence="2 3" key="1">
    <citation type="journal article" date="2018" name="IMA Fungus">
        <title>IMA Genome-F 9: Draft genome sequence of Annulohypoxylon stygium, Aspergillus mulundensis, Berkeleyomyces basicola (syn. Thielaviopsis basicola), Ceratocystis smalleyi, two Cercospora beticola strains, Coleophoma cylindrospora, Fusarium fracticaudum, Phialophora cf. hyalina, and Morchella septimelata.</title>
        <authorList>
            <person name="Wingfield B.D."/>
            <person name="Bills G.F."/>
            <person name="Dong Y."/>
            <person name="Huang W."/>
            <person name="Nel W.J."/>
            <person name="Swalarsk-Parry B.S."/>
            <person name="Vaghefi N."/>
            <person name="Wilken P.M."/>
            <person name="An Z."/>
            <person name="de Beer Z.W."/>
            <person name="De Vos L."/>
            <person name="Chen L."/>
            <person name="Duong T.A."/>
            <person name="Gao Y."/>
            <person name="Hammerbacher A."/>
            <person name="Kikkert J.R."/>
            <person name="Li Y."/>
            <person name="Li H."/>
            <person name="Li K."/>
            <person name="Li Q."/>
            <person name="Liu X."/>
            <person name="Ma X."/>
            <person name="Naidoo K."/>
            <person name="Pethybridge S.J."/>
            <person name="Sun J."/>
            <person name="Steenkamp E.T."/>
            <person name="van der Nest M.A."/>
            <person name="van Wyk S."/>
            <person name="Wingfield M.J."/>
            <person name="Xiong C."/>
            <person name="Yue Q."/>
            <person name="Zhang X."/>
        </authorList>
    </citation>
    <scope>NUCLEOTIDE SEQUENCE [LARGE SCALE GENOMIC DNA]</scope>
    <source>
        <strain evidence="2 3">BP5796</strain>
    </source>
</reference>
<dbReference type="PANTHER" id="PTHR24148">
    <property type="entry name" value="ANKYRIN REPEAT DOMAIN-CONTAINING PROTEIN 39 HOMOLOG-RELATED"/>
    <property type="match status" value="1"/>
</dbReference>
<dbReference type="AlphaFoldDB" id="A0A3D8R7U9"/>
<feature type="domain" description="Heterokaryon incompatibility" evidence="1">
    <location>
        <begin position="62"/>
        <end position="188"/>
    </location>
</feature>
<dbReference type="EMBL" id="PDLN01000012">
    <property type="protein sequence ID" value="RDW70123.1"/>
    <property type="molecule type" value="Genomic_DNA"/>
</dbReference>
<dbReference type="InterPro" id="IPR010730">
    <property type="entry name" value="HET"/>
</dbReference>
<name>A0A3D8R7U9_9HELO</name>
<dbReference type="Pfam" id="PF06985">
    <property type="entry name" value="HET"/>
    <property type="match status" value="1"/>
</dbReference>
<evidence type="ECO:0000259" key="1">
    <source>
        <dbReference type="Pfam" id="PF06985"/>
    </source>
</evidence>
<organism evidence="2 3">
    <name type="scientific">Coleophoma crateriformis</name>
    <dbReference type="NCBI Taxonomy" id="565419"/>
    <lineage>
        <taxon>Eukaryota</taxon>
        <taxon>Fungi</taxon>
        <taxon>Dikarya</taxon>
        <taxon>Ascomycota</taxon>
        <taxon>Pezizomycotina</taxon>
        <taxon>Leotiomycetes</taxon>
        <taxon>Helotiales</taxon>
        <taxon>Dermateaceae</taxon>
        <taxon>Coleophoma</taxon>
    </lineage>
</organism>
<comment type="caution">
    <text evidence="2">The sequence shown here is derived from an EMBL/GenBank/DDBJ whole genome shotgun (WGS) entry which is preliminary data.</text>
</comment>
<evidence type="ECO:0000313" key="2">
    <source>
        <dbReference type="EMBL" id="RDW70123.1"/>
    </source>
</evidence>
<protein>
    <recommendedName>
        <fullName evidence="1">Heterokaryon incompatibility domain-containing protein</fullName>
    </recommendedName>
</protein>
<dbReference type="InterPro" id="IPR052895">
    <property type="entry name" value="HetReg/Transcr_Mod"/>
</dbReference>